<comment type="similarity">
    <text evidence="2 7">Belongs to the major facilitator superfamily. Sugar transporter (TC 2.A.1.1) family.</text>
</comment>
<dbReference type="GO" id="GO:0016020">
    <property type="term" value="C:membrane"/>
    <property type="evidence" value="ECO:0007669"/>
    <property type="project" value="UniProtKB-SubCell"/>
</dbReference>
<dbReference type="InterPro" id="IPR005828">
    <property type="entry name" value="MFS_sugar_transport-like"/>
</dbReference>
<dbReference type="PROSITE" id="PS00217">
    <property type="entry name" value="SUGAR_TRANSPORT_2"/>
    <property type="match status" value="1"/>
</dbReference>
<dbReference type="GO" id="GO:0022857">
    <property type="term" value="F:transmembrane transporter activity"/>
    <property type="evidence" value="ECO:0007669"/>
    <property type="project" value="InterPro"/>
</dbReference>
<evidence type="ECO:0000256" key="1">
    <source>
        <dbReference type="ARBA" id="ARBA00004141"/>
    </source>
</evidence>
<feature type="transmembrane region" description="Helical" evidence="8">
    <location>
        <begin position="435"/>
        <end position="457"/>
    </location>
</feature>
<feature type="transmembrane region" description="Helical" evidence="8">
    <location>
        <begin position="185"/>
        <end position="204"/>
    </location>
</feature>
<dbReference type="KEGG" id="nps:KRR39_09240"/>
<evidence type="ECO:0000256" key="3">
    <source>
        <dbReference type="ARBA" id="ARBA00022448"/>
    </source>
</evidence>
<keyword evidence="5 8" id="KW-1133">Transmembrane helix</keyword>
<dbReference type="Proteomes" id="UP000683575">
    <property type="component" value="Chromosome"/>
</dbReference>
<evidence type="ECO:0000313" key="11">
    <source>
        <dbReference type="Proteomes" id="UP000683575"/>
    </source>
</evidence>
<evidence type="ECO:0000256" key="6">
    <source>
        <dbReference type="ARBA" id="ARBA00023136"/>
    </source>
</evidence>
<dbReference type="PANTHER" id="PTHR48020">
    <property type="entry name" value="PROTON MYO-INOSITOL COTRANSPORTER"/>
    <property type="match status" value="1"/>
</dbReference>
<feature type="domain" description="Major facilitator superfamily (MFS) profile" evidence="9">
    <location>
        <begin position="30"/>
        <end position="464"/>
    </location>
</feature>
<dbReference type="PROSITE" id="PS50850">
    <property type="entry name" value="MFS"/>
    <property type="match status" value="1"/>
</dbReference>
<evidence type="ECO:0000256" key="4">
    <source>
        <dbReference type="ARBA" id="ARBA00022692"/>
    </source>
</evidence>
<evidence type="ECO:0000259" key="9">
    <source>
        <dbReference type="PROSITE" id="PS50850"/>
    </source>
</evidence>
<dbReference type="AlphaFoldDB" id="A0A975T1K3"/>
<dbReference type="EMBL" id="CP077062">
    <property type="protein sequence ID" value="QWZ09887.1"/>
    <property type="molecule type" value="Genomic_DNA"/>
</dbReference>
<evidence type="ECO:0000256" key="2">
    <source>
        <dbReference type="ARBA" id="ARBA00010992"/>
    </source>
</evidence>
<evidence type="ECO:0000256" key="5">
    <source>
        <dbReference type="ARBA" id="ARBA00022989"/>
    </source>
</evidence>
<feature type="transmembrane region" description="Helical" evidence="8">
    <location>
        <begin position="157"/>
        <end position="179"/>
    </location>
</feature>
<evidence type="ECO:0000256" key="7">
    <source>
        <dbReference type="RuleBase" id="RU003346"/>
    </source>
</evidence>
<sequence>MSDTSHAASGDESVLDGLDASAMSSLYWYLAVLACIGGFLFGYDTAVIGSVLDFIPYQLSPFWTGYLVAGASLGAGVGALAAGPLTDRFGRKSLLMADASVYAIGALLSAFTVSAAMLIASRTLIGLAVGADSAIATAYIAEFAPKGRRGQLSIIQQWMITVGILVSYLLALLVFVLAPGSAKNVDWRVILGIGAIPAIVAVLLRARMPESPRWLIHQGRYADTSAALGKLGVDVSEDEVRRTADRIKAADEDRPGGSRHVWTPGVKRALVIVSVFFVFQQITGINVPFYYGPQLLGGLFKNPGDTAVHAAVAGLVSAAILGLVNVIATYLGFRFIDRAGRRALALLGYAGMAVFMLVAAAGVAWLTGTPKIVVVMVGFSIFIASFAMGVGGTGWLLQGEVFPTAVRGRAAANCAAVNWIANFAIIQAFPSLQAAFGLPSVMVLLAVLSVLAFAFVFRFLPETKGLSVEEVVALFDEQAKGAPARPAPAG</sequence>
<comment type="subcellular location">
    <subcellularLocation>
        <location evidence="1">Membrane</location>
        <topology evidence="1">Multi-pass membrane protein</topology>
    </subcellularLocation>
</comment>
<protein>
    <submittedName>
        <fullName evidence="10">Sugar porter family MFS transporter</fullName>
    </submittedName>
</protein>
<evidence type="ECO:0000313" key="10">
    <source>
        <dbReference type="EMBL" id="QWZ09887.1"/>
    </source>
</evidence>
<evidence type="ECO:0000256" key="8">
    <source>
        <dbReference type="SAM" id="Phobius"/>
    </source>
</evidence>
<keyword evidence="4 8" id="KW-0812">Transmembrane</keyword>
<dbReference type="NCBIfam" id="TIGR00879">
    <property type="entry name" value="SP"/>
    <property type="match status" value="1"/>
</dbReference>
<feature type="transmembrane region" description="Helical" evidence="8">
    <location>
        <begin position="343"/>
        <end position="366"/>
    </location>
</feature>
<dbReference type="PROSITE" id="PS00216">
    <property type="entry name" value="SUGAR_TRANSPORT_1"/>
    <property type="match status" value="1"/>
</dbReference>
<dbReference type="PANTHER" id="PTHR48020:SF12">
    <property type="entry name" value="PROTON MYO-INOSITOL COTRANSPORTER"/>
    <property type="match status" value="1"/>
</dbReference>
<dbReference type="InterPro" id="IPR005829">
    <property type="entry name" value="Sugar_transporter_CS"/>
</dbReference>
<feature type="transmembrane region" description="Helical" evidence="8">
    <location>
        <begin position="372"/>
        <end position="398"/>
    </location>
</feature>
<proteinExistence type="inferred from homology"/>
<feature type="transmembrane region" description="Helical" evidence="8">
    <location>
        <begin position="94"/>
        <end position="119"/>
    </location>
</feature>
<dbReference type="InterPro" id="IPR050814">
    <property type="entry name" value="Myo-inositol_Transporter"/>
</dbReference>
<feature type="transmembrane region" description="Helical" evidence="8">
    <location>
        <begin position="26"/>
        <end position="43"/>
    </location>
</feature>
<dbReference type="InterPro" id="IPR020846">
    <property type="entry name" value="MFS_dom"/>
</dbReference>
<keyword evidence="11" id="KW-1185">Reference proteome</keyword>
<dbReference type="InterPro" id="IPR003663">
    <property type="entry name" value="Sugar/inositol_transpt"/>
</dbReference>
<organism evidence="10 11">
    <name type="scientific">Nocardioides panacis</name>
    <dbReference type="NCBI Taxonomy" id="2849501"/>
    <lineage>
        <taxon>Bacteria</taxon>
        <taxon>Bacillati</taxon>
        <taxon>Actinomycetota</taxon>
        <taxon>Actinomycetes</taxon>
        <taxon>Propionibacteriales</taxon>
        <taxon>Nocardioidaceae</taxon>
        <taxon>Nocardioides</taxon>
    </lineage>
</organism>
<dbReference type="RefSeq" id="WP_216941733.1">
    <property type="nucleotide sequence ID" value="NZ_CP077062.1"/>
</dbReference>
<feature type="transmembrane region" description="Helical" evidence="8">
    <location>
        <begin position="269"/>
        <end position="291"/>
    </location>
</feature>
<feature type="transmembrane region" description="Helical" evidence="8">
    <location>
        <begin position="125"/>
        <end position="145"/>
    </location>
</feature>
<feature type="transmembrane region" description="Helical" evidence="8">
    <location>
        <begin position="410"/>
        <end position="429"/>
    </location>
</feature>
<dbReference type="Pfam" id="PF00083">
    <property type="entry name" value="Sugar_tr"/>
    <property type="match status" value="1"/>
</dbReference>
<gene>
    <name evidence="10" type="ORF">KRR39_09240</name>
</gene>
<feature type="transmembrane region" description="Helical" evidence="8">
    <location>
        <begin position="311"/>
        <end position="331"/>
    </location>
</feature>
<name>A0A975T1K3_9ACTN</name>
<keyword evidence="3 7" id="KW-0813">Transport</keyword>
<accession>A0A975T1K3</accession>
<feature type="transmembrane region" description="Helical" evidence="8">
    <location>
        <begin position="63"/>
        <end position="82"/>
    </location>
</feature>
<reference evidence="10" key="1">
    <citation type="submission" date="2021-06" db="EMBL/GenBank/DDBJ databases">
        <title>Complete genome sequence of Nocardioides sp. G188.</title>
        <authorList>
            <person name="Im W.-T."/>
        </authorList>
    </citation>
    <scope>NUCLEOTIDE SEQUENCE</scope>
    <source>
        <strain evidence="10">G188</strain>
    </source>
</reference>
<keyword evidence="6 8" id="KW-0472">Membrane</keyword>